<keyword evidence="5" id="KW-0539">Nucleus</keyword>
<evidence type="ECO:0000313" key="7">
    <source>
        <dbReference type="EMBL" id="KAF4474668.1"/>
    </source>
</evidence>
<name>A0A9P5AZ91_9HYPO</name>
<keyword evidence="4" id="KW-0804">Transcription</keyword>
<dbReference type="PANTHER" id="PTHR47540">
    <property type="entry name" value="THIAMINE REPRESSIBLE GENES REGULATORY PROTEIN THI5"/>
    <property type="match status" value="1"/>
</dbReference>
<dbReference type="InterPro" id="IPR051711">
    <property type="entry name" value="Stress_Response_Reg"/>
</dbReference>
<accession>A0A9P5AZ91</accession>
<dbReference type="GO" id="GO:0008270">
    <property type="term" value="F:zinc ion binding"/>
    <property type="evidence" value="ECO:0007669"/>
    <property type="project" value="InterPro"/>
</dbReference>
<gene>
    <name evidence="7" type="ORF">FAGAP_12763</name>
</gene>
<dbReference type="CDD" id="cd00067">
    <property type="entry name" value="GAL4"/>
    <property type="match status" value="1"/>
</dbReference>
<keyword evidence="8" id="KW-1185">Reference proteome</keyword>
<proteinExistence type="predicted"/>
<keyword evidence="2" id="KW-0805">Transcription regulation</keyword>
<dbReference type="OrthoDB" id="3498215at2759"/>
<dbReference type="Gene3D" id="4.10.240.10">
    <property type="entry name" value="Zn(2)-C6 fungal-type DNA-binding domain"/>
    <property type="match status" value="1"/>
</dbReference>
<dbReference type="PANTHER" id="PTHR47540:SF4">
    <property type="entry name" value="TRANSCRIPTION FACTOR RGLT"/>
    <property type="match status" value="1"/>
</dbReference>
<dbReference type="GO" id="GO:0043565">
    <property type="term" value="F:sequence-specific DNA binding"/>
    <property type="evidence" value="ECO:0007669"/>
    <property type="project" value="TreeGrafter"/>
</dbReference>
<comment type="subcellular location">
    <subcellularLocation>
        <location evidence="1">Nucleus</location>
    </subcellularLocation>
</comment>
<evidence type="ECO:0000256" key="4">
    <source>
        <dbReference type="ARBA" id="ARBA00023163"/>
    </source>
</evidence>
<evidence type="ECO:0000256" key="3">
    <source>
        <dbReference type="ARBA" id="ARBA00023125"/>
    </source>
</evidence>
<evidence type="ECO:0000256" key="2">
    <source>
        <dbReference type="ARBA" id="ARBA00023015"/>
    </source>
</evidence>
<dbReference type="InterPro" id="IPR001138">
    <property type="entry name" value="Zn2Cys6_DnaBD"/>
</dbReference>
<evidence type="ECO:0000313" key="8">
    <source>
        <dbReference type="Proteomes" id="UP000737391"/>
    </source>
</evidence>
<evidence type="ECO:0000256" key="5">
    <source>
        <dbReference type="ARBA" id="ARBA00023242"/>
    </source>
</evidence>
<organism evidence="7 8">
    <name type="scientific">Fusarium agapanthi</name>
    <dbReference type="NCBI Taxonomy" id="1803897"/>
    <lineage>
        <taxon>Eukaryota</taxon>
        <taxon>Fungi</taxon>
        <taxon>Dikarya</taxon>
        <taxon>Ascomycota</taxon>
        <taxon>Pezizomycotina</taxon>
        <taxon>Sordariomycetes</taxon>
        <taxon>Hypocreomycetidae</taxon>
        <taxon>Hypocreales</taxon>
        <taxon>Nectriaceae</taxon>
        <taxon>Fusarium</taxon>
        <taxon>Fusarium fujikuroi species complex</taxon>
    </lineage>
</organism>
<sequence>MHSPSGTRPKKRLACDRCHARKLRCSGDLDGCTRCLGDDSVCTYSPALKVGRPSKASMAGRQAQQTQSISDAAIYGILDRDAVTADSGISMPPSPPQLADSCITDHTALFSSFDFTNPLDNFNATHPFLDMPMDEDLWPLATSTPVSSNDPNMDPRLCLTNETANASSPLDRLSSLQQELLRTKLPPARARGVGTQPPPAKYTEAAMRPVQETLGVVTELLHQCVKGNDDATDPAYITRDPQRGIVIYIMSGLHAVRLAGLPRCRPEY</sequence>
<evidence type="ECO:0000256" key="1">
    <source>
        <dbReference type="ARBA" id="ARBA00004123"/>
    </source>
</evidence>
<protein>
    <submittedName>
        <fullName evidence="7">Succinate-semialdehyde dehydrogenase</fullName>
    </submittedName>
</protein>
<dbReference type="GO" id="GO:0045944">
    <property type="term" value="P:positive regulation of transcription by RNA polymerase II"/>
    <property type="evidence" value="ECO:0007669"/>
    <property type="project" value="TreeGrafter"/>
</dbReference>
<dbReference type="GO" id="GO:0000981">
    <property type="term" value="F:DNA-binding transcription factor activity, RNA polymerase II-specific"/>
    <property type="evidence" value="ECO:0007669"/>
    <property type="project" value="InterPro"/>
</dbReference>
<dbReference type="SUPFAM" id="SSF57701">
    <property type="entry name" value="Zn2/Cys6 DNA-binding domain"/>
    <property type="match status" value="1"/>
</dbReference>
<dbReference type="PROSITE" id="PS50048">
    <property type="entry name" value="ZN2_CY6_FUNGAL_2"/>
    <property type="match status" value="1"/>
</dbReference>
<dbReference type="PROSITE" id="PS00463">
    <property type="entry name" value="ZN2_CY6_FUNGAL_1"/>
    <property type="match status" value="1"/>
</dbReference>
<dbReference type="Pfam" id="PF00172">
    <property type="entry name" value="Zn_clus"/>
    <property type="match status" value="1"/>
</dbReference>
<dbReference type="GO" id="GO:0005634">
    <property type="term" value="C:nucleus"/>
    <property type="evidence" value="ECO:0007669"/>
    <property type="project" value="UniProtKB-SubCell"/>
</dbReference>
<dbReference type="Proteomes" id="UP000737391">
    <property type="component" value="Unassembled WGS sequence"/>
</dbReference>
<keyword evidence="3" id="KW-0238">DNA-binding</keyword>
<dbReference type="EMBL" id="LUFC02001436">
    <property type="protein sequence ID" value="KAF4474668.1"/>
    <property type="molecule type" value="Genomic_DNA"/>
</dbReference>
<dbReference type="AlphaFoldDB" id="A0A9P5AZ91"/>
<dbReference type="InterPro" id="IPR036864">
    <property type="entry name" value="Zn2-C6_fun-type_DNA-bd_sf"/>
</dbReference>
<comment type="caution">
    <text evidence="7">The sequence shown here is derived from an EMBL/GenBank/DDBJ whole genome shotgun (WGS) entry which is preliminary data.</text>
</comment>
<reference evidence="7" key="1">
    <citation type="submission" date="2020-01" db="EMBL/GenBank/DDBJ databases">
        <title>Identification and distribution of gene clusters putatively required for synthesis of sphingolipid metabolism inhibitors in phylogenetically diverse species of the filamentous fungus Fusarium.</title>
        <authorList>
            <person name="Kim H.-S."/>
            <person name="Busman M."/>
            <person name="Brown D.W."/>
            <person name="Divon H."/>
            <person name="Uhlig S."/>
            <person name="Proctor R.H."/>
        </authorList>
    </citation>
    <scope>NUCLEOTIDE SEQUENCE</scope>
    <source>
        <strain evidence="7">NRRL 31653</strain>
    </source>
</reference>
<dbReference type="SMART" id="SM00066">
    <property type="entry name" value="GAL4"/>
    <property type="match status" value="1"/>
</dbReference>
<evidence type="ECO:0000259" key="6">
    <source>
        <dbReference type="PROSITE" id="PS50048"/>
    </source>
</evidence>
<feature type="domain" description="Zn(2)-C6 fungal-type" evidence="6">
    <location>
        <begin position="14"/>
        <end position="44"/>
    </location>
</feature>